<dbReference type="Gene3D" id="2.20.140.10">
    <property type="entry name" value="WGR domain"/>
    <property type="match status" value="1"/>
</dbReference>
<dbReference type="Pfam" id="PF05406">
    <property type="entry name" value="WGR"/>
    <property type="match status" value="1"/>
</dbReference>
<dbReference type="PROSITE" id="PS51060">
    <property type="entry name" value="PARP_ALPHA_HD"/>
    <property type="match status" value="1"/>
</dbReference>
<dbReference type="SUPFAM" id="SSF142921">
    <property type="entry name" value="WGR domain-like"/>
    <property type="match status" value="1"/>
</dbReference>
<dbReference type="Pfam" id="PF00533">
    <property type="entry name" value="BRCT"/>
    <property type="match status" value="1"/>
</dbReference>
<evidence type="ECO:0000256" key="7">
    <source>
        <dbReference type="ARBA" id="ARBA00024347"/>
    </source>
</evidence>
<keyword evidence="16" id="KW-1185">Reference proteome</keyword>
<evidence type="ECO:0000256" key="1">
    <source>
        <dbReference type="ARBA" id="ARBA00004123"/>
    </source>
</evidence>
<sequence length="686" mass="78048">MTQTNSPLKGCIIAITGHTGSRTHAQIAAEITKEAGGKFTSSITRRNTHLVTTKCEFDRRTSKVRQAIQLKIPLVDLDWLDDSIQAGRQVDHQRYLYSVTESTAFSPKPSDSFTSALGLKRSASSFSESPEEKRFKPFNDDGDNIDENITDEQTAGSHDQIIPLDDGCPFVGYVVYINDSKTVFDATLNLTRSDLNCNKFYRMQVVWKEDDFRVCFRWGRQGETGQTQAAGNGSRADAIQRFQTKFREKTGLRWNERHESSINNKYVFCQMEYKSSTKEADDDERDVDRKSLSPMSPQKVERALEIKLEKHTDVVLKLIFNAEILATVVKDLQYDSKALPLDNLSKKIMLQGYEQLRGLNELIQKRQDDPKFAKNIYGTTFNEAVKMLTDRYFTLIPHSFGRSKPPVISTMVQLKGEVRLMESLEGMADTVRIMASGDEDDRSVGRMQQLYNELNLEEMSLVPEDDDPESEYDALRQYLVATSDSVHRVSFNIESIFRVSRIGEKERFGKFCKTMKTSDRRLLWHGSRCTNFAGILRQGLRIAPPEAPVNGYMFGKGVYLADMSSKSGNYCHAQLARGNMLLLLCEVELGKMRERTVHDYDAAEVAKSNRCQSTWGQGRKGPSKWKDAGGVWDELKGVKMPDTSEPPGDTDVPKSDLHFNEYVCYDAAQVRVRYLLHVKETRRGYY</sequence>
<dbReference type="InterPro" id="IPR001357">
    <property type="entry name" value="BRCT_dom"/>
</dbReference>
<dbReference type="Proteomes" id="UP000504638">
    <property type="component" value="Unplaced"/>
</dbReference>
<dbReference type="PROSITE" id="PS51059">
    <property type="entry name" value="PARP_CATALYTIC"/>
    <property type="match status" value="1"/>
</dbReference>
<comment type="similarity">
    <text evidence="7">Belongs to the ARTD/PARP family.</text>
</comment>
<feature type="domain" description="WGR" evidence="14">
    <location>
        <begin position="172"/>
        <end position="266"/>
    </location>
</feature>
<reference evidence="15 17" key="1">
    <citation type="submission" date="2020-01" db="EMBL/GenBank/DDBJ databases">
        <authorList>
            <consortium name="DOE Joint Genome Institute"/>
            <person name="Haridas S."/>
            <person name="Albert R."/>
            <person name="Binder M."/>
            <person name="Bloem J."/>
            <person name="Labutti K."/>
            <person name="Salamov A."/>
            <person name="Andreopoulos B."/>
            <person name="Baker S.E."/>
            <person name="Barry K."/>
            <person name="Bills G."/>
            <person name="Bluhm B.H."/>
            <person name="Cannon C."/>
            <person name="Castanera R."/>
            <person name="Culley D.E."/>
            <person name="Daum C."/>
            <person name="Ezra D."/>
            <person name="Gonzalez J.B."/>
            <person name="Henrissat B."/>
            <person name="Kuo A."/>
            <person name="Liang C."/>
            <person name="Lipzen A."/>
            <person name="Lutzoni F."/>
            <person name="Magnuson J."/>
            <person name="Mondo S."/>
            <person name="Nolan M."/>
            <person name="Ohm R."/>
            <person name="Pangilinan J."/>
            <person name="Park H.-J."/>
            <person name="Ramirez L."/>
            <person name="Alfaro M."/>
            <person name="Sun H."/>
            <person name="Tritt A."/>
            <person name="Yoshinaga Y."/>
            <person name="Zwiers L.-H."/>
            <person name="Turgeon B.G."/>
            <person name="Goodwin S.B."/>
            <person name="Spatafora J.W."/>
            <person name="Crous P.W."/>
            <person name="Grigoriev I.V."/>
        </authorList>
    </citation>
    <scope>NUCLEOTIDE SEQUENCE</scope>
    <source>
        <strain evidence="15 17">CBS 781.70</strain>
    </source>
</reference>
<feature type="domain" description="BRCT" evidence="11">
    <location>
        <begin position="3"/>
        <end position="97"/>
    </location>
</feature>
<dbReference type="AlphaFoldDB" id="A0A6G1G2X9"/>
<dbReference type="InterPro" id="IPR004102">
    <property type="entry name" value="Poly(ADP-ribose)pol_reg_dom"/>
</dbReference>
<dbReference type="GO" id="GO:0070212">
    <property type="term" value="P:protein poly-ADP-ribosylation"/>
    <property type="evidence" value="ECO:0007669"/>
    <property type="project" value="TreeGrafter"/>
</dbReference>
<evidence type="ECO:0000256" key="10">
    <source>
        <dbReference type="SAM" id="MobiDB-lite"/>
    </source>
</evidence>
<evidence type="ECO:0000259" key="14">
    <source>
        <dbReference type="PROSITE" id="PS51977"/>
    </source>
</evidence>
<name>A0A6G1G2X9_9PEZI</name>
<dbReference type="SMART" id="SM00773">
    <property type="entry name" value="WGR"/>
    <property type="match status" value="1"/>
</dbReference>
<dbReference type="SUPFAM" id="SSF47587">
    <property type="entry name" value="Domain of poly(ADP-ribose) polymerase"/>
    <property type="match status" value="1"/>
</dbReference>
<dbReference type="InterPro" id="IPR036930">
    <property type="entry name" value="WGR_dom_sf"/>
</dbReference>
<dbReference type="Gene3D" id="3.90.228.10">
    <property type="match status" value="1"/>
</dbReference>
<gene>
    <name evidence="15 17" type="ORF">P152DRAFT_435653</name>
</gene>
<dbReference type="SMART" id="SM00292">
    <property type="entry name" value="BRCT"/>
    <property type="match status" value="1"/>
</dbReference>
<dbReference type="GO" id="GO:0016779">
    <property type="term" value="F:nucleotidyltransferase activity"/>
    <property type="evidence" value="ECO:0007669"/>
    <property type="project" value="UniProtKB-KW"/>
</dbReference>
<dbReference type="InterPro" id="IPR008893">
    <property type="entry name" value="WGR_domain"/>
</dbReference>
<dbReference type="Pfam" id="PF00644">
    <property type="entry name" value="PARP"/>
    <property type="match status" value="1"/>
</dbReference>
<dbReference type="Gene3D" id="1.20.142.10">
    <property type="entry name" value="Poly(ADP-ribose) polymerase, regulatory domain"/>
    <property type="match status" value="1"/>
</dbReference>
<evidence type="ECO:0000259" key="12">
    <source>
        <dbReference type="PROSITE" id="PS51059"/>
    </source>
</evidence>
<dbReference type="CDD" id="cd17747">
    <property type="entry name" value="BRCT_PARP1"/>
    <property type="match status" value="1"/>
</dbReference>
<feature type="compositionally biased region" description="Basic and acidic residues" evidence="10">
    <location>
        <begin position="130"/>
        <end position="139"/>
    </location>
</feature>
<dbReference type="CDD" id="cd01437">
    <property type="entry name" value="parp_like"/>
    <property type="match status" value="1"/>
</dbReference>
<feature type="domain" description="PARP alpha-helical" evidence="13">
    <location>
        <begin position="305"/>
        <end position="435"/>
    </location>
</feature>
<dbReference type="RefSeq" id="XP_033534098.1">
    <property type="nucleotide sequence ID" value="XM_033677536.1"/>
</dbReference>
<evidence type="ECO:0000256" key="2">
    <source>
        <dbReference type="ARBA" id="ARBA00022676"/>
    </source>
</evidence>
<dbReference type="InterPro" id="IPR036420">
    <property type="entry name" value="BRCT_dom_sf"/>
</dbReference>
<dbReference type="PANTHER" id="PTHR10459">
    <property type="entry name" value="DNA LIGASE"/>
    <property type="match status" value="1"/>
</dbReference>
<dbReference type="GO" id="GO:0006302">
    <property type="term" value="P:double-strand break repair"/>
    <property type="evidence" value="ECO:0007669"/>
    <property type="project" value="TreeGrafter"/>
</dbReference>
<evidence type="ECO:0000256" key="3">
    <source>
        <dbReference type="ARBA" id="ARBA00022679"/>
    </source>
</evidence>
<evidence type="ECO:0000313" key="16">
    <source>
        <dbReference type="Proteomes" id="UP000504638"/>
    </source>
</evidence>
<dbReference type="SUPFAM" id="SSF52113">
    <property type="entry name" value="BRCT domain"/>
    <property type="match status" value="1"/>
</dbReference>
<keyword evidence="3 9" id="KW-0808">Transferase</keyword>
<dbReference type="PANTHER" id="PTHR10459:SF60">
    <property type="entry name" value="POLY [ADP-RIBOSE] POLYMERASE 2"/>
    <property type="match status" value="1"/>
</dbReference>
<dbReference type="GO" id="GO:0005730">
    <property type="term" value="C:nucleolus"/>
    <property type="evidence" value="ECO:0007669"/>
    <property type="project" value="TreeGrafter"/>
</dbReference>
<reference evidence="17" key="2">
    <citation type="submission" date="2020-04" db="EMBL/GenBank/DDBJ databases">
        <authorList>
            <consortium name="NCBI Genome Project"/>
        </authorList>
    </citation>
    <scope>NUCLEOTIDE SEQUENCE</scope>
    <source>
        <strain evidence="17">CBS 781.70</strain>
    </source>
</reference>
<keyword evidence="2 9" id="KW-0328">Glycosyltransferase</keyword>
<evidence type="ECO:0000259" key="11">
    <source>
        <dbReference type="PROSITE" id="PS50172"/>
    </source>
</evidence>
<evidence type="ECO:0000259" key="13">
    <source>
        <dbReference type="PROSITE" id="PS51060"/>
    </source>
</evidence>
<dbReference type="CDD" id="cd07997">
    <property type="entry name" value="WGR_PARP"/>
    <property type="match status" value="1"/>
</dbReference>
<dbReference type="GO" id="GO:0003950">
    <property type="term" value="F:NAD+ poly-ADP-ribosyltransferase activity"/>
    <property type="evidence" value="ECO:0007669"/>
    <property type="project" value="UniProtKB-UniRule"/>
</dbReference>
<dbReference type="PROSITE" id="PS50172">
    <property type="entry name" value="BRCT"/>
    <property type="match status" value="1"/>
</dbReference>
<dbReference type="PROSITE" id="PS51977">
    <property type="entry name" value="WGR"/>
    <property type="match status" value="1"/>
</dbReference>
<dbReference type="InterPro" id="IPR036616">
    <property type="entry name" value="Poly(ADP-ribose)pol_reg_dom_sf"/>
</dbReference>
<dbReference type="GeneID" id="54418106"/>
<dbReference type="EC" id="2.4.2.-" evidence="9"/>
<evidence type="ECO:0000313" key="17">
    <source>
        <dbReference type="RefSeq" id="XP_033534098.1"/>
    </source>
</evidence>
<dbReference type="InterPro" id="IPR012317">
    <property type="entry name" value="Poly(ADP-ribose)pol_cat_dom"/>
</dbReference>
<evidence type="ECO:0000313" key="15">
    <source>
        <dbReference type="EMBL" id="KAF1812467.1"/>
    </source>
</evidence>
<reference evidence="17" key="3">
    <citation type="submission" date="2025-04" db="UniProtKB">
        <authorList>
            <consortium name="RefSeq"/>
        </authorList>
    </citation>
    <scope>IDENTIFICATION</scope>
    <source>
        <strain evidence="17">CBS 781.70</strain>
    </source>
</reference>
<keyword evidence="6" id="KW-0539">Nucleus</keyword>
<dbReference type="GO" id="GO:1990404">
    <property type="term" value="F:NAD+-protein mono-ADP-ribosyltransferase activity"/>
    <property type="evidence" value="ECO:0007669"/>
    <property type="project" value="TreeGrafter"/>
</dbReference>
<comment type="catalytic activity">
    <reaction evidence="8">
        <text>NAD(+) + (ADP-D-ribosyl)n-acceptor = nicotinamide + (ADP-D-ribosyl)n+1-acceptor + H(+).</text>
        <dbReference type="EC" id="2.4.2.30"/>
    </reaction>
</comment>
<proteinExistence type="inferred from homology"/>
<keyword evidence="5 9" id="KW-0520">NAD</keyword>
<dbReference type="EMBL" id="ML975157">
    <property type="protein sequence ID" value="KAF1812467.1"/>
    <property type="molecule type" value="Genomic_DNA"/>
</dbReference>
<dbReference type="Pfam" id="PF02877">
    <property type="entry name" value="PARP_reg"/>
    <property type="match status" value="1"/>
</dbReference>
<organism evidence="15">
    <name type="scientific">Eremomyces bilateralis CBS 781.70</name>
    <dbReference type="NCBI Taxonomy" id="1392243"/>
    <lineage>
        <taxon>Eukaryota</taxon>
        <taxon>Fungi</taxon>
        <taxon>Dikarya</taxon>
        <taxon>Ascomycota</taxon>
        <taxon>Pezizomycotina</taxon>
        <taxon>Dothideomycetes</taxon>
        <taxon>Dothideomycetes incertae sedis</taxon>
        <taxon>Eremomycetales</taxon>
        <taxon>Eremomycetaceae</taxon>
        <taxon>Eremomyces</taxon>
    </lineage>
</organism>
<evidence type="ECO:0000256" key="6">
    <source>
        <dbReference type="ARBA" id="ARBA00023242"/>
    </source>
</evidence>
<protein>
    <recommendedName>
        <fullName evidence="9">Poly [ADP-ribose] polymerase</fullName>
        <shortName evidence="9">PARP</shortName>
        <ecNumber evidence="9">2.4.2.-</ecNumber>
    </recommendedName>
</protein>
<dbReference type="InterPro" id="IPR050800">
    <property type="entry name" value="ARTD/PARP"/>
</dbReference>
<keyword evidence="4" id="KW-0548">Nucleotidyltransferase</keyword>
<dbReference type="Gene3D" id="3.40.50.10190">
    <property type="entry name" value="BRCT domain"/>
    <property type="match status" value="1"/>
</dbReference>
<evidence type="ECO:0000256" key="9">
    <source>
        <dbReference type="RuleBase" id="RU362114"/>
    </source>
</evidence>
<feature type="domain" description="PARP catalytic" evidence="12">
    <location>
        <begin position="448"/>
        <end position="686"/>
    </location>
</feature>
<dbReference type="SUPFAM" id="SSF56399">
    <property type="entry name" value="ADP-ribosylation"/>
    <property type="match status" value="1"/>
</dbReference>
<comment type="subcellular location">
    <subcellularLocation>
        <location evidence="1">Nucleus</location>
    </subcellularLocation>
</comment>
<evidence type="ECO:0000256" key="5">
    <source>
        <dbReference type="ARBA" id="ARBA00023027"/>
    </source>
</evidence>
<evidence type="ECO:0000256" key="4">
    <source>
        <dbReference type="ARBA" id="ARBA00022695"/>
    </source>
</evidence>
<accession>A0A6G1G2X9</accession>
<evidence type="ECO:0000256" key="8">
    <source>
        <dbReference type="ARBA" id="ARBA00033987"/>
    </source>
</evidence>
<feature type="region of interest" description="Disordered" evidence="10">
    <location>
        <begin position="124"/>
        <end position="144"/>
    </location>
</feature>
<dbReference type="OrthoDB" id="2017365at2759"/>